<evidence type="ECO:0000256" key="2">
    <source>
        <dbReference type="SAM" id="MobiDB-lite"/>
    </source>
</evidence>
<dbReference type="Gene3D" id="3.40.50.720">
    <property type="entry name" value="NAD(P)-binding Rossmann-like Domain"/>
    <property type="match status" value="1"/>
</dbReference>
<feature type="compositionally biased region" description="Basic and acidic residues" evidence="2">
    <location>
        <begin position="194"/>
        <end position="206"/>
    </location>
</feature>
<name>A0ABM8AJ27_9DEIO</name>
<dbReference type="InterPro" id="IPR051267">
    <property type="entry name" value="STEAP_metalloreductase"/>
</dbReference>
<gene>
    <name evidence="4" type="ORF">DAETH_37840</name>
</gene>
<dbReference type="SUPFAM" id="SSF51735">
    <property type="entry name" value="NAD(P)-binding Rossmann-fold domains"/>
    <property type="match status" value="1"/>
</dbReference>
<dbReference type="InterPro" id="IPR036291">
    <property type="entry name" value="NAD(P)-bd_dom_sf"/>
</dbReference>
<reference evidence="4" key="1">
    <citation type="submission" date="2022-07" db="EMBL/GenBank/DDBJ databases">
        <title>Complete Genome Sequence of the Radioresistant Bacterium Deinococcus aetherius ST0316, Isolated from the Air Dust collected in Lower Stratosphere above Japan.</title>
        <authorList>
            <person name="Satoh K."/>
            <person name="Hagiwara K."/>
            <person name="Katsumata K."/>
            <person name="Kubo A."/>
            <person name="Yokobori S."/>
            <person name="Yamagishi A."/>
            <person name="Oono Y."/>
            <person name="Narumi I."/>
        </authorList>
    </citation>
    <scope>NUCLEOTIDE SEQUENCE</scope>
    <source>
        <strain evidence="4">ST0316</strain>
        <plasmid evidence="4">pDAETH-1</plasmid>
    </source>
</reference>
<feature type="region of interest" description="Disordered" evidence="2">
    <location>
        <begin position="176"/>
        <end position="206"/>
    </location>
</feature>
<evidence type="ECO:0000256" key="1">
    <source>
        <dbReference type="ARBA" id="ARBA00023002"/>
    </source>
</evidence>
<dbReference type="Proteomes" id="UP001064971">
    <property type="component" value="Plasmid pDAETH-1"/>
</dbReference>
<dbReference type="Pfam" id="PF03807">
    <property type="entry name" value="F420_oxidored"/>
    <property type="match status" value="1"/>
</dbReference>
<feature type="domain" description="Pyrroline-5-carboxylate reductase catalytic N-terminal" evidence="3">
    <location>
        <begin position="3"/>
        <end position="91"/>
    </location>
</feature>
<dbReference type="EMBL" id="AP026561">
    <property type="protein sequence ID" value="BDP43815.1"/>
    <property type="molecule type" value="Genomic_DNA"/>
</dbReference>
<sequence>MNIGIIGSGHIGGTLARLFSARGHAVLLANSRGPESLREMVAELGPGVRAVTPQEAAREAEVVVEAIPFGRLTELPREDLSGKILVTAANYYPERDGEIDLGGLSEAEYTARLLPGVRVVKAFNTIWFRHLAEQGDPGKPQSERRAIFVEADDPGAKAVVSHLIDELGFAPVDGGDLPGSTRFQPGSPLYNRDLTGREAREALATS</sequence>
<proteinExistence type="predicted"/>
<keyword evidence="5" id="KW-1185">Reference proteome</keyword>
<dbReference type="PANTHER" id="PTHR14239">
    <property type="entry name" value="DUDULIN-RELATED"/>
    <property type="match status" value="1"/>
</dbReference>
<evidence type="ECO:0000313" key="4">
    <source>
        <dbReference type="EMBL" id="BDP43815.1"/>
    </source>
</evidence>
<dbReference type="InterPro" id="IPR028939">
    <property type="entry name" value="P5C_Rdtase_cat_N"/>
</dbReference>
<protein>
    <submittedName>
        <fullName evidence="4">NADP oxidoreductase</fullName>
    </submittedName>
</protein>
<dbReference type="RefSeq" id="WP_264777658.1">
    <property type="nucleotide sequence ID" value="NZ_AP026561.1"/>
</dbReference>
<accession>A0ABM8AJ27</accession>
<geneLocation type="plasmid" evidence="4 5">
    <name>pDAETH-1</name>
</geneLocation>
<organism evidence="4 5">
    <name type="scientific">Deinococcus aetherius</name>
    <dbReference type="NCBI Taxonomy" id="200252"/>
    <lineage>
        <taxon>Bacteria</taxon>
        <taxon>Thermotogati</taxon>
        <taxon>Deinococcota</taxon>
        <taxon>Deinococci</taxon>
        <taxon>Deinococcales</taxon>
        <taxon>Deinococcaceae</taxon>
        <taxon>Deinococcus</taxon>
    </lineage>
</organism>
<evidence type="ECO:0000259" key="3">
    <source>
        <dbReference type="Pfam" id="PF03807"/>
    </source>
</evidence>
<evidence type="ECO:0000313" key="5">
    <source>
        <dbReference type="Proteomes" id="UP001064971"/>
    </source>
</evidence>
<keyword evidence="1" id="KW-0560">Oxidoreductase</keyword>
<keyword evidence="4" id="KW-0614">Plasmid</keyword>